<feature type="chain" id="PRO_5043852655" evidence="1">
    <location>
        <begin position="21"/>
        <end position="143"/>
    </location>
</feature>
<accession>A0AAV1FNX7</accession>
<keyword evidence="1" id="KW-0732">Signal</keyword>
<evidence type="ECO:0000313" key="3">
    <source>
        <dbReference type="Proteomes" id="UP001178508"/>
    </source>
</evidence>
<dbReference type="EMBL" id="OY660871">
    <property type="protein sequence ID" value="CAJ1062666.1"/>
    <property type="molecule type" value="Genomic_DNA"/>
</dbReference>
<sequence length="143" mass="15909">MNAKYAVALILALQVSMSLCEVPQPSQELVDKYNELKATFMKRIMNVANKIQTAAGPMVAQAGQLEQAGPVREYVEDLQNRPGFQAFVAFATGMADEARPLVDKARTALLGMYEEHLRPKYGEGLNEAINQIKVFLDKYMPTE</sequence>
<keyword evidence="3" id="KW-1185">Reference proteome</keyword>
<protein>
    <submittedName>
        <fullName evidence="2">Apolipoprotein A-II</fullName>
    </submittedName>
</protein>
<dbReference type="Proteomes" id="UP001178508">
    <property type="component" value="Chromosome 8"/>
</dbReference>
<dbReference type="AlphaFoldDB" id="A0AAV1FNX7"/>
<proteinExistence type="predicted"/>
<reference evidence="2" key="1">
    <citation type="submission" date="2023-08" db="EMBL/GenBank/DDBJ databases">
        <authorList>
            <person name="Alioto T."/>
            <person name="Alioto T."/>
            <person name="Gomez Garrido J."/>
        </authorList>
    </citation>
    <scope>NUCLEOTIDE SEQUENCE</scope>
</reference>
<gene>
    <name evidence="2" type="ORF">XNOV1_A036067</name>
</gene>
<name>A0AAV1FNX7_XYRNO</name>
<organism evidence="2 3">
    <name type="scientific">Xyrichtys novacula</name>
    <name type="common">Pearly razorfish</name>
    <name type="synonym">Hemipteronotus novacula</name>
    <dbReference type="NCBI Taxonomy" id="13765"/>
    <lineage>
        <taxon>Eukaryota</taxon>
        <taxon>Metazoa</taxon>
        <taxon>Chordata</taxon>
        <taxon>Craniata</taxon>
        <taxon>Vertebrata</taxon>
        <taxon>Euteleostomi</taxon>
        <taxon>Actinopterygii</taxon>
        <taxon>Neopterygii</taxon>
        <taxon>Teleostei</taxon>
        <taxon>Neoteleostei</taxon>
        <taxon>Acanthomorphata</taxon>
        <taxon>Eupercaria</taxon>
        <taxon>Labriformes</taxon>
        <taxon>Labridae</taxon>
        <taxon>Xyrichtys</taxon>
    </lineage>
</organism>
<evidence type="ECO:0000256" key="1">
    <source>
        <dbReference type="SAM" id="SignalP"/>
    </source>
</evidence>
<evidence type="ECO:0000313" key="2">
    <source>
        <dbReference type="EMBL" id="CAJ1062666.1"/>
    </source>
</evidence>
<feature type="signal peptide" evidence="1">
    <location>
        <begin position="1"/>
        <end position="20"/>
    </location>
</feature>